<keyword evidence="2" id="KW-1185">Reference proteome</keyword>
<organism evidence="1 2">
    <name type="scientific">Streptosporangium carneum</name>
    <dbReference type="NCBI Taxonomy" id="47481"/>
    <lineage>
        <taxon>Bacteria</taxon>
        <taxon>Bacillati</taxon>
        <taxon>Actinomycetota</taxon>
        <taxon>Actinomycetes</taxon>
        <taxon>Streptosporangiales</taxon>
        <taxon>Streptosporangiaceae</taxon>
        <taxon>Streptosporangium</taxon>
    </lineage>
</organism>
<dbReference type="EMBL" id="BSEV01000001">
    <property type="protein sequence ID" value="GLK07255.1"/>
    <property type="molecule type" value="Genomic_DNA"/>
</dbReference>
<sequence>MHSQPPGTDAEAALDRIQARIRHITTLATWQARAADSETSLHRQLLQAKADLAQARALIVIQQSILGPNSPTLPPPQLIAAWRAGSPDYLPVTVEIDGAAVTLIVHGPPRAADPLREAHDWHRVQQVWREVHHEIQGAA</sequence>
<evidence type="ECO:0000313" key="1">
    <source>
        <dbReference type="EMBL" id="GLK07255.1"/>
    </source>
</evidence>
<reference evidence="1" key="2">
    <citation type="submission" date="2023-01" db="EMBL/GenBank/DDBJ databases">
        <authorList>
            <person name="Sun Q."/>
            <person name="Evtushenko L."/>
        </authorList>
    </citation>
    <scope>NUCLEOTIDE SEQUENCE</scope>
    <source>
        <strain evidence="1">VKM Ac-2007</strain>
    </source>
</reference>
<name>A0A9W6MAZ5_9ACTN</name>
<comment type="caution">
    <text evidence="1">The sequence shown here is derived from an EMBL/GenBank/DDBJ whole genome shotgun (WGS) entry which is preliminary data.</text>
</comment>
<dbReference type="AlphaFoldDB" id="A0A9W6MAZ5"/>
<dbReference type="RefSeq" id="WP_271215809.1">
    <property type="nucleotide sequence ID" value="NZ_BAAAVD010000006.1"/>
</dbReference>
<reference evidence="1" key="1">
    <citation type="journal article" date="2014" name="Int. J. Syst. Evol. Microbiol.">
        <title>Complete genome sequence of Corynebacterium casei LMG S-19264T (=DSM 44701T), isolated from a smear-ripened cheese.</title>
        <authorList>
            <consortium name="US DOE Joint Genome Institute (JGI-PGF)"/>
            <person name="Walter F."/>
            <person name="Albersmeier A."/>
            <person name="Kalinowski J."/>
            <person name="Ruckert C."/>
        </authorList>
    </citation>
    <scope>NUCLEOTIDE SEQUENCE</scope>
    <source>
        <strain evidence="1">VKM Ac-2007</strain>
    </source>
</reference>
<protein>
    <submittedName>
        <fullName evidence="1">Uncharacterized protein</fullName>
    </submittedName>
</protein>
<proteinExistence type="predicted"/>
<accession>A0A9W6MAZ5</accession>
<gene>
    <name evidence="1" type="ORF">GCM10017600_06600</name>
</gene>
<dbReference type="Proteomes" id="UP001143474">
    <property type="component" value="Unassembled WGS sequence"/>
</dbReference>
<evidence type="ECO:0000313" key="2">
    <source>
        <dbReference type="Proteomes" id="UP001143474"/>
    </source>
</evidence>